<evidence type="ECO:0000313" key="1">
    <source>
        <dbReference type="EMBL" id="BAQ21079.1"/>
    </source>
</evidence>
<sequence length="294" mass="33465">MQTSGPKILIYGSCVTRDIQRISDDRFRVLDYIARQSFVSANSPSLPDPDTSAIAGKFLARAIASDFASNAFERIISNIRKSDVLLIDLASERHGVVPYQNSLISRTNDLAKSGLLTPREFNKHIAFDTPEHRKKFRAAAIKLKEELMREKAFRKTLVIATPFTDVTSDGSKMPLSRGKTAEMINNEYAYYYELLRNMGFAILTLPDELCVASPSHKWGISQNHYVSEAYEYLADQIELFMAEPVVAKRVFKALNSGRIFRIEVKHENLEKEILCPKMTKIKNWIRIKKQGNLK</sequence>
<dbReference type="RefSeq" id="WP_144063644.1">
    <property type="nucleotide sequence ID" value="NC_009342.1"/>
</dbReference>
<evidence type="ECO:0008006" key="2">
    <source>
        <dbReference type="Google" id="ProtNLM"/>
    </source>
</evidence>
<protein>
    <recommendedName>
        <fullName evidence="2">GSCFA domain-containing protein</fullName>
    </recommendedName>
</protein>
<accession>A0AB72VEZ7</accession>
<dbReference type="AlphaFoldDB" id="A0AB72VEZ7"/>
<name>A0AB72VEZ7_CORGB</name>
<dbReference type="Proteomes" id="UP000006698">
    <property type="component" value="Chromosome"/>
</dbReference>
<organism evidence="1">
    <name type="scientific">Corynebacterium glutamicum (strain R)</name>
    <dbReference type="NCBI Taxonomy" id="340322"/>
    <lineage>
        <taxon>Bacteria</taxon>
        <taxon>Bacillati</taxon>
        <taxon>Actinomycetota</taxon>
        <taxon>Actinomycetes</taxon>
        <taxon>Mycobacteriales</taxon>
        <taxon>Corynebacteriaceae</taxon>
        <taxon>Corynebacterium</taxon>
    </lineage>
</organism>
<dbReference type="Pfam" id="PF19786">
    <property type="entry name" value="DUF6270"/>
    <property type="match status" value="1"/>
</dbReference>
<proteinExistence type="predicted"/>
<gene>
    <name evidence="1" type="ordered locus">cgR_6017</name>
</gene>
<dbReference type="EMBL" id="AP009044">
    <property type="protein sequence ID" value="BAQ21079.1"/>
    <property type="molecule type" value="Genomic_DNA"/>
</dbReference>
<dbReference type="KEGG" id="cgt:cgR_6017"/>
<dbReference type="InterPro" id="IPR046237">
    <property type="entry name" value="DUF6270"/>
</dbReference>
<reference evidence="1" key="1">
    <citation type="journal article" date="2007" name="Microbiology">
        <title>Comparative analysis of the Corynebacterium glutamicum group and complete genome sequence of strain R.</title>
        <authorList>
            <person name="Yukawa H."/>
            <person name="Omumasaba C.A."/>
            <person name="Nonaka H."/>
            <person name="Kos P."/>
            <person name="Okai N."/>
            <person name="Suzuki N."/>
            <person name="Suda M."/>
            <person name="Tsuge Y."/>
            <person name="Watanabe J."/>
            <person name="Ikeda Y."/>
            <person name="Vertes A.A."/>
            <person name="Inui M."/>
        </authorList>
    </citation>
    <scope>NUCLEOTIDE SEQUENCE</scope>
    <source>
        <strain evidence="1">R</strain>
    </source>
</reference>